<proteinExistence type="predicted"/>
<dbReference type="GO" id="GO:0009279">
    <property type="term" value="C:cell outer membrane"/>
    <property type="evidence" value="ECO:0007669"/>
    <property type="project" value="UniProtKB-SubCell"/>
</dbReference>
<dbReference type="InterPro" id="IPR039426">
    <property type="entry name" value="TonB-dep_rcpt-like"/>
</dbReference>
<keyword evidence="2" id="KW-0813">Transport</keyword>
<dbReference type="SUPFAM" id="SSF56935">
    <property type="entry name" value="Porins"/>
    <property type="match status" value="1"/>
</dbReference>
<dbReference type="Pfam" id="PF00593">
    <property type="entry name" value="TonB_dep_Rec_b-barrel"/>
    <property type="match status" value="1"/>
</dbReference>
<evidence type="ECO:0000256" key="2">
    <source>
        <dbReference type="ARBA" id="ARBA00022448"/>
    </source>
</evidence>
<protein>
    <submittedName>
        <fullName evidence="9">TonB-dependent receptor</fullName>
    </submittedName>
</protein>
<dbReference type="InterPro" id="IPR037066">
    <property type="entry name" value="Plug_dom_sf"/>
</dbReference>
<dbReference type="EMBL" id="UOEJ01000056">
    <property type="protein sequence ID" value="VAV94076.1"/>
    <property type="molecule type" value="Genomic_DNA"/>
</dbReference>
<accession>A0A3B0RZS2</accession>
<gene>
    <name evidence="9" type="ORF">MNBD_ALPHA01-246</name>
</gene>
<organism evidence="9">
    <name type="scientific">hydrothermal vent metagenome</name>
    <dbReference type="NCBI Taxonomy" id="652676"/>
    <lineage>
        <taxon>unclassified sequences</taxon>
        <taxon>metagenomes</taxon>
        <taxon>ecological metagenomes</taxon>
    </lineage>
</organism>
<dbReference type="InterPro" id="IPR036942">
    <property type="entry name" value="Beta-barrel_TonB_sf"/>
</dbReference>
<dbReference type="InterPro" id="IPR012910">
    <property type="entry name" value="Plug_dom"/>
</dbReference>
<keyword evidence="9" id="KW-0675">Receptor</keyword>
<dbReference type="InterPro" id="IPR000531">
    <property type="entry name" value="Beta-barrel_TonB"/>
</dbReference>
<feature type="domain" description="TonB-dependent receptor plug" evidence="8">
    <location>
        <begin position="58"/>
        <end position="178"/>
    </location>
</feature>
<evidence type="ECO:0000256" key="1">
    <source>
        <dbReference type="ARBA" id="ARBA00004571"/>
    </source>
</evidence>
<evidence type="ECO:0000259" key="8">
    <source>
        <dbReference type="Pfam" id="PF07715"/>
    </source>
</evidence>
<dbReference type="PANTHER" id="PTHR47234:SF2">
    <property type="entry name" value="TONB-DEPENDENT RECEPTOR"/>
    <property type="match status" value="1"/>
</dbReference>
<keyword evidence="5" id="KW-0472">Membrane</keyword>
<evidence type="ECO:0000256" key="6">
    <source>
        <dbReference type="ARBA" id="ARBA00023237"/>
    </source>
</evidence>
<evidence type="ECO:0000313" key="9">
    <source>
        <dbReference type="EMBL" id="VAV94076.1"/>
    </source>
</evidence>
<keyword evidence="6" id="KW-0998">Cell outer membrane</keyword>
<evidence type="ECO:0000256" key="5">
    <source>
        <dbReference type="ARBA" id="ARBA00023136"/>
    </source>
</evidence>
<dbReference type="Pfam" id="PF07715">
    <property type="entry name" value="Plug"/>
    <property type="match status" value="1"/>
</dbReference>
<keyword evidence="3" id="KW-0812">Transmembrane</keyword>
<dbReference type="Gene3D" id="2.40.170.20">
    <property type="entry name" value="TonB-dependent receptor, beta-barrel domain"/>
    <property type="match status" value="1"/>
</dbReference>
<comment type="subcellular location">
    <subcellularLocation>
        <location evidence="1">Cell outer membrane</location>
        <topology evidence="1">Multi-pass membrane protein</topology>
    </subcellularLocation>
</comment>
<dbReference type="PANTHER" id="PTHR47234">
    <property type="match status" value="1"/>
</dbReference>
<name>A0A3B0RZS2_9ZZZZ</name>
<feature type="domain" description="TonB-dependent receptor-like beta-barrel" evidence="7">
    <location>
        <begin position="451"/>
        <end position="965"/>
    </location>
</feature>
<dbReference type="PROSITE" id="PS52016">
    <property type="entry name" value="TONB_DEPENDENT_REC_3"/>
    <property type="match status" value="1"/>
</dbReference>
<reference evidence="9" key="1">
    <citation type="submission" date="2018-06" db="EMBL/GenBank/DDBJ databases">
        <authorList>
            <person name="Zhirakovskaya E."/>
        </authorList>
    </citation>
    <scope>NUCLEOTIDE SEQUENCE</scope>
</reference>
<evidence type="ECO:0000256" key="4">
    <source>
        <dbReference type="ARBA" id="ARBA00023077"/>
    </source>
</evidence>
<sequence>MTKTNKISFKHIMLASACSFYITSAYAADENVAEEEMLDEIIVVGSQIKGARITGLLPVSLINESDMDAIAASSGAELYGSLPSNGVMNFNGTDTVSGGVNSARGDVASINLRGIGSSNTLILLNGRRVVQHPGTQSEGLVPVITANLNAIPVSGIRRIEVLHDGASAIYGTDAVAGVINTVLRDNYEGYRINAEYGGSEDTDRRKFKIDFLGGWKLNDDKTSITLSLNYYDGTGVFASERPYSASSDRRPLVEGTEFEGDTQFRSLSTDTPWGQFEAGQRVRQNGTSLTSSGGRFHIQPQTSAGCLADITADICIDNSSLNSDLRYDSNTDRQMIPDVKRGNAFVFVNHDFDNGMEFFSELSYYRAQSVKQREASGILSSAPITISRDAYWNPFGAVGSVNRLADINAPVEGLDIRTDRYRVIDAGPRIIDVDNDSFRILSGLRGDLGNWSWESAVLYSEATTLDTTRNRISNTLFQAAINRTDNTAYNPFNGGDINNPNSGDPTGNPQATIDSFLIDVTRENKTTLAIIDFKVSNPAVFQLFGNDVGAAAGIEWRRNSFREDRDDRLDGTVTFTRADNGQLTSDVMNSSPTPDTDGARNTISAFVELAVPLVADDESRLFMNSLDLQLAGRFERFNDVGSVFAPKAALSWTPLRGFQVRAAYSEGFRAPNLEQVNSTVVTRVNTRTDWYRCQAAVNKGDAANLGDCGGFGDSVESLRSGSGNLKPERTKNYSVGLVFAPENDFGFTLTVDYWRIEQKDLVGIFGDANHIALDFVRRMTGSANSDVLRSAATQDDMDFFAGSGLTAVGEVVNVNDLYLNLDPRVTEGIDVGVYFQIDDTAIGNFDFKANASHLVTAFQDLSAGAIEINDFGEDAIIVAGAGDLIEQNARPKWQATGTVTWRNGNWGAGLWAKYTGRVFETGVAQNDTGDLFVIEDWFRVNTYVQYSFDEGALNGTRVRLGIRNVFDKAPPLADNTYGYLSSLHSSEGRFWYASVRKSF</sequence>
<evidence type="ECO:0000259" key="7">
    <source>
        <dbReference type="Pfam" id="PF00593"/>
    </source>
</evidence>
<dbReference type="Gene3D" id="2.170.130.10">
    <property type="entry name" value="TonB-dependent receptor, plug domain"/>
    <property type="match status" value="1"/>
</dbReference>
<keyword evidence="4" id="KW-0798">TonB box</keyword>
<evidence type="ECO:0000256" key="3">
    <source>
        <dbReference type="ARBA" id="ARBA00022692"/>
    </source>
</evidence>
<dbReference type="AlphaFoldDB" id="A0A3B0RZS2"/>